<dbReference type="InterPro" id="IPR016047">
    <property type="entry name" value="M23ase_b-sheet_dom"/>
</dbReference>
<dbReference type="PANTHER" id="PTHR21666">
    <property type="entry name" value="PEPTIDASE-RELATED"/>
    <property type="match status" value="1"/>
</dbReference>
<dbReference type="SUPFAM" id="SSF51261">
    <property type="entry name" value="Duplicated hybrid motif"/>
    <property type="match status" value="1"/>
</dbReference>
<keyword evidence="4" id="KW-1185">Reference proteome</keyword>
<evidence type="ECO:0000256" key="1">
    <source>
        <dbReference type="SAM" id="SignalP"/>
    </source>
</evidence>
<name>A0A0B3SGP8_9RHOB</name>
<dbReference type="Gene3D" id="2.70.70.10">
    <property type="entry name" value="Glucose Permease (Domain IIA)"/>
    <property type="match status" value="1"/>
</dbReference>
<dbReference type="EMBL" id="JSUQ01000042">
    <property type="protein sequence ID" value="KHQ49779.1"/>
    <property type="molecule type" value="Genomic_DNA"/>
</dbReference>
<proteinExistence type="predicted"/>
<evidence type="ECO:0000313" key="3">
    <source>
        <dbReference type="EMBL" id="KHQ49779.1"/>
    </source>
</evidence>
<feature type="signal peptide" evidence="1">
    <location>
        <begin position="1"/>
        <end position="29"/>
    </location>
</feature>
<dbReference type="Proteomes" id="UP000030960">
    <property type="component" value="Unassembled WGS sequence"/>
</dbReference>
<dbReference type="AlphaFoldDB" id="A0A0B3SGP8"/>
<organism evidence="3 4">
    <name type="scientific">Mameliella alba</name>
    <dbReference type="NCBI Taxonomy" id="561184"/>
    <lineage>
        <taxon>Bacteria</taxon>
        <taxon>Pseudomonadati</taxon>
        <taxon>Pseudomonadota</taxon>
        <taxon>Alphaproteobacteria</taxon>
        <taxon>Rhodobacterales</taxon>
        <taxon>Roseobacteraceae</taxon>
        <taxon>Mameliella</taxon>
    </lineage>
</organism>
<gene>
    <name evidence="3" type="ORF">OA50_05675</name>
</gene>
<dbReference type="Pfam" id="PF01551">
    <property type="entry name" value="Peptidase_M23"/>
    <property type="match status" value="1"/>
</dbReference>
<dbReference type="CDD" id="cd12797">
    <property type="entry name" value="M23_peptidase"/>
    <property type="match status" value="1"/>
</dbReference>
<dbReference type="PANTHER" id="PTHR21666:SF270">
    <property type="entry name" value="MUREIN HYDROLASE ACTIVATOR ENVC"/>
    <property type="match status" value="1"/>
</dbReference>
<comment type="caution">
    <text evidence="3">The sequence shown here is derived from an EMBL/GenBank/DDBJ whole genome shotgun (WGS) entry which is preliminary data.</text>
</comment>
<keyword evidence="1" id="KW-0732">Signal</keyword>
<dbReference type="InterPro" id="IPR050570">
    <property type="entry name" value="Cell_wall_metabolism_enzyme"/>
</dbReference>
<dbReference type="RefSeq" id="WP_043147131.1">
    <property type="nucleotide sequence ID" value="NZ_JBAWKR010000005.1"/>
</dbReference>
<evidence type="ECO:0000259" key="2">
    <source>
        <dbReference type="Pfam" id="PF01551"/>
    </source>
</evidence>
<sequence>MPYRSAALLSACLPGVLALCLSLSPPALAQGQPLLDQAGKPLVLGAKRGPRRKAGLCLDYGKTRFRDGAPYRVIEPDRTITSHEGMDFCKRAGSPVIAPLDGRVRFVEQDNAVYGGVVAITSGTSVRPRPGLAPQQIFVEMVHIVPLQGLRPGQAVTAGQVVGHVQRANRPSIGKSPHVHFALRRCNDWATCHLDPNFFWRDGPGRLSCHDGSKPLPPGRIVAPVPC</sequence>
<reference evidence="3 4" key="1">
    <citation type="submission" date="2014-10" db="EMBL/GenBank/DDBJ databases">
        <title>Genome sequence of Ponticoccus sp. strain UMTAT08 isolated from clonal culture of toxic dinoflagellate Alexandrium tamiyavanichii.</title>
        <authorList>
            <person name="Gan H.Y."/>
            <person name="Muhd D.-D."/>
            <person name="Mohd Noor M.E."/>
            <person name="Yeong Y.S."/>
            <person name="Usup G."/>
        </authorList>
    </citation>
    <scope>NUCLEOTIDE SEQUENCE [LARGE SCALE GENOMIC DNA]</scope>
    <source>
        <strain evidence="3 4">UMTAT08</strain>
    </source>
</reference>
<feature type="domain" description="M23ase beta-sheet core" evidence="2">
    <location>
        <begin position="82"/>
        <end position="185"/>
    </location>
</feature>
<feature type="chain" id="PRO_5002084998" evidence="1">
    <location>
        <begin position="30"/>
        <end position="227"/>
    </location>
</feature>
<protein>
    <submittedName>
        <fullName evidence="3">Putative peptidase</fullName>
    </submittedName>
</protein>
<evidence type="ECO:0000313" key="4">
    <source>
        <dbReference type="Proteomes" id="UP000030960"/>
    </source>
</evidence>
<accession>A0A0B3SGP8</accession>
<dbReference type="InterPro" id="IPR011055">
    <property type="entry name" value="Dup_hybrid_motif"/>
</dbReference>
<dbReference type="OrthoDB" id="9801834at2"/>
<dbReference type="GO" id="GO:0004222">
    <property type="term" value="F:metalloendopeptidase activity"/>
    <property type="evidence" value="ECO:0007669"/>
    <property type="project" value="TreeGrafter"/>
</dbReference>